<gene>
    <name evidence="2" type="ORF">GCM10023353_36060</name>
</gene>
<comment type="caution">
    <text evidence="2">The sequence shown here is derived from an EMBL/GenBank/DDBJ whole genome shotgun (WGS) entry which is preliminary data.</text>
</comment>
<proteinExistence type="predicted"/>
<name>A0ABP9D1X4_9ACTN</name>
<evidence type="ECO:0000313" key="2">
    <source>
        <dbReference type="EMBL" id="GAA4823953.1"/>
    </source>
</evidence>
<accession>A0ABP9D1X4</accession>
<feature type="region of interest" description="Disordered" evidence="1">
    <location>
        <begin position="67"/>
        <end position="86"/>
    </location>
</feature>
<organism evidence="2 3">
    <name type="scientific">Tomitella cavernea</name>
    <dbReference type="NCBI Taxonomy" id="1387982"/>
    <lineage>
        <taxon>Bacteria</taxon>
        <taxon>Bacillati</taxon>
        <taxon>Actinomycetota</taxon>
        <taxon>Actinomycetes</taxon>
        <taxon>Mycobacteriales</taxon>
        <taxon>Tomitella</taxon>
    </lineage>
</organism>
<dbReference type="EMBL" id="BAABKQ010000001">
    <property type="protein sequence ID" value="GAA4823953.1"/>
    <property type="molecule type" value="Genomic_DNA"/>
</dbReference>
<keyword evidence="3" id="KW-1185">Reference proteome</keyword>
<evidence type="ECO:0000313" key="3">
    <source>
        <dbReference type="Proteomes" id="UP001500839"/>
    </source>
</evidence>
<dbReference type="Proteomes" id="UP001500839">
    <property type="component" value="Unassembled WGS sequence"/>
</dbReference>
<evidence type="ECO:0000256" key="1">
    <source>
        <dbReference type="SAM" id="MobiDB-lite"/>
    </source>
</evidence>
<reference evidence="3" key="1">
    <citation type="journal article" date="2019" name="Int. J. Syst. Evol. Microbiol.">
        <title>The Global Catalogue of Microorganisms (GCM) 10K type strain sequencing project: providing services to taxonomists for standard genome sequencing and annotation.</title>
        <authorList>
            <consortium name="The Broad Institute Genomics Platform"/>
            <consortium name="The Broad Institute Genome Sequencing Center for Infectious Disease"/>
            <person name="Wu L."/>
            <person name="Ma J."/>
        </authorList>
    </citation>
    <scope>NUCLEOTIDE SEQUENCE [LARGE SCALE GENOMIC DNA]</scope>
    <source>
        <strain evidence="3">JCM 18542</strain>
    </source>
</reference>
<protein>
    <submittedName>
        <fullName evidence="2">Uncharacterized protein</fullName>
    </submittedName>
</protein>
<sequence>MFGRVEPGEPLAPEHHPHQVRRQRLNAGDFSVHGSHSFNVIAGSGTGVPEPEAHAANTDAAGVITAGTMHRRGRPDVPGTGTLPNR</sequence>